<accession>A0ABT9XFH5</accession>
<dbReference type="EC" id="3.4.21.89" evidence="5"/>
<gene>
    <name evidence="8" type="ORF">J2S03_000756</name>
</gene>
<comment type="caution">
    <text evidence="8">The sequence shown here is derived from an EMBL/GenBank/DDBJ whole genome shotgun (WGS) entry which is preliminary data.</text>
</comment>
<dbReference type="EMBL" id="JAUSTP010000003">
    <property type="protein sequence ID" value="MDQ0188942.1"/>
    <property type="molecule type" value="Genomic_DNA"/>
</dbReference>
<keyword evidence="8" id="KW-0378">Hydrolase</keyword>
<evidence type="ECO:0000256" key="1">
    <source>
        <dbReference type="ARBA" id="ARBA00004370"/>
    </source>
</evidence>
<name>A0ABT9XFH5_9BACL</name>
<dbReference type="Gene3D" id="2.10.109.10">
    <property type="entry name" value="Umud Fragment, subunit A"/>
    <property type="match status" value="1"/>
</dbReference>
<reference evidence="8 9" key="1">
    <citation type="submission" date="2023-07" db="EMBL/GenBank/DDBJ databases">
        <title>Genomic Encyclopedia of Type Strains, Phase IV (KMG-IV): sequencing the most valuable type-strain genomes for metagenomic binning, comparative biology and taxonomic classification.</title>
        <authorList>
            <person name="Goeker M."/>
        </authorList>
    </citation>
    <scope>NUCLEOTIDE SEQUENCE [LARGE SCALE GENOMIC DNA]</scope>
    <source>
        <strain evidence="8 9">DSM 4006</strain>
    </source>
</reference>
<dbReference type="PANTHER" id="PTHR10806:SF6">
    <property type="entry name" value="SIGNAL PEPTIDASE COMPLEX CATALYTIC SUBUNIT SEC11"/>
    <property type="match status" value="1"/>
</dbReference>
<comment type="subcellular location">
    <subcellularLocation>
        <location evidence="1">Membrane</location>
    </subcellularLocation>
</comment>
<dbReference type="NCBIfam" id="TIGR02228">
    <property type="entry name" value="sigpep_I_arch"/>
    <property type="match status" value="1"/>
</dbReference>
<dbReference type="InterPro" id="IPR019533">
    <property type="entry name" value="Peptidase_S26"/>
</dbReference>
<dbReference type="PANTHER" id="PTHR10806">
    <property type="entry name" value="SIGNAL PEPTIDASE COMPLEX CATALYTIC SUBUNIT SEC11"/>
    <property type="match status" value="1"/>
</dbReference>
<evidence type="ECO:0000256" key="5">
    <source>
        <dbReference type="NCBIfam" id="TIGR02228"/>
    </source>
</evidence>
<dbReference type="RefSeq" id="WP_274456466.1">
    <property type="nucleotide sequence ID" value="NZ_CP067097.1"/>
</dbReference>
<keyword evidence="2 6" id="KW-0812">Transmembrane</keyword>
<feature type="transmembrane region" description="Helical" evidence="6">
    <location>
        <begin position="150"/>
        <end position="172"/>
    </location>
</feature>
<evidence type="ECO:0000256" key="2">
    <source>
        <dbReference type="ARBA" id="ARBA00022692"/>
    </source>
</evidence>
<protein>
    <recommendedName>
        <fullName evidence="5">Signal peptidase I</fullName>
        <ecNumber evidence="5">3.4.21.89</ecNumber>
    </recommendedName>
</protein>
<keyword evidence="4 6" id="KW-0472">Membrane</keyword>
<evidence type="ECO:0000313" key="8">
    <source>
        <dbReference type="EMBL" id="MDQ0188942.1"/>
    </source>
</evidence>
<dbReference type="PRINTS" id="PR00728">
    <property type="entry name" value="SIGNALPTASE"/>
</dbReference>
<dbReference type="GO" id="GO:0016787">
    <property type="term" value="F:hydrolase activity"/>
    <property type="evidence" value="ECO:0007669"/>
    <property type="project" value="UniProtKB-KW"/>
</dbReference>
<keyword evidence="9" id="KW-1185">Reference proteome</keyword>
<dbReference type="InterPro" id="IPR036286">
    <property type="entry name" value="LexA/Signal_pep-like_sf"/>
</dbReference>
<proteinExistence type="predicted"/>
<evidence type="ECO:0000256" key="3">
    <source>
        <dbReference type="ARBA" id="ARBA00022989"/>
    </source>
</evidence>
<evidence type="ECO:0000313" key="9">
    <source>
        <dbReference type="Proteomes" id="UP001232973"/>
    </source>
</evidence>
<evidence type="ECO:0000256" key="4">
    <source>
        <dbReference type="ARBA" id="ARBA00023136"/>
    </source>
</evidence>
<dbReference type="CDD" id="cd06530">
    <property type="entry name" value="S26_SPase_I"/>
    <property type="match status" value="1"/>
</dbReference>
<dbReference type="InterPro" id="IPR001733">
    <property type="entry name" value="Peptidase_S26B"/>
</dbReference>
<evidence type="ECO:0000259" key="7">
    <source>
        <dbReference type="Pfam" id="PF10502"/>
    </source>
</evidence>
<keyword evidence="3 6" id="KW-1133">Transmembrane helix</keyword>
<evidence type="ECO:0000256" key="6">
    <source>
        <dbReference type="SAM" id="Phobius"/>
    </source>
</evidence>
<sequence length="201" mass="21913">MKTALKWGNHVITTMLAILLFITLYCAVSSRVNGGTPTFFGRSLYEVLSGSMEPRIKVGSVIFDDQHVNTNGLRVGDVITFQVPHEPGLVVTHRIVGISTAEGQRVFQTKGDANSSKDDWQIPASDVIGQYSNVTIPYVGYYLNFLKTKLGVSLLMIVPGALLILFSILSLFREIVRLQKANGSAVVRTAEAEASKSDVPL</sequence>
<dbReference type="Proteomes" id="UP001232973">
    <property type="component" value="Unassembled WGS sequence"/>
</dbReference>
<dbReference type="Pfam" id="PF10502">
    <property type="entry name" value="Peptidase_S26"/>
    <property type="match status" value="1"/>
</dbReference>
<dbReference type="SUPFAM" id="SSF51306">
    <property type="entry name" value="LexA/Signal peptidase"/>
    <property type="match status" value="1"/>
</dbReference>
<organism evidence="8 9">
    <name type="scientific">Alicyclobacillus cycloheptanicus</name>
    <dbReference type="NCBI Taxonomy" id="1457"/>
    <lineage>
        <taxon>Bacteria</taxon>
        <taxon>Bacillati</taxon>
        <taxon>Bacillota</taxon>
        <taxon>Bacilli</taxon>
        <taxon>Bacillales</taxon>
        <taxon>Alicyclobacillaceae</taxon>
        <taxon>Alicyclobacillus</taxon>
    </lineage>
</organism>
<feature type="domain" description="Peptidase S26" evidence="7">
    <location>
        <begin position="38"/>
        <end position="99"/>
    </location>
</feature>